<dbReference type="GO" id="GO:0006622">
    <property type="term" value="P:protein targeting to lysosome"/>
    <property type="evidence" value="ECO:0007669"/>
    <property type="project" value="InterPro"/>
</dbReference>
<evidence type="ECO:0000259" key="12">
    <source>
        <dbReference type="PROSITE" id="PS51914"/>
    </source>
</evidence>
<name>A0A8W8KFQ9_MAGGI</name>
<feature type="domain" description="MRH" evidence="12">
    <location>
        <begin position="23"/>
        <end position="180"/>
    </location>
</feature>
<evidence type="ECO:0000256" key="1">
    <source>
        <dbReference type="ARBA" id="ARBA00004308"/>
    </source>
</evidence>
<dbReference type="Proteomes" id="UP000005408">
    <property type="component" value="Unassembled WGS sequence"/>
</dbReference>
<feature type="signal peptide" evidence="11">
    <location>
        <begin position="1"/>
        <end position="23"/>
    </location>
</feature>
<keyword evidence="14" id="KW-1185">Reference proteome</keyword>
<dbReference type="GO" id="GO:0005802">
    <property type="term" value="C:trans-Golgi network"/>
    <property type="evidence" value="ECO:0007669"/>
    <property type="project" value="TreeGrafter"/>
</dbReference>
<dbReference type="GO" id="GO:0005768">
    <property type="term" value="C:endosome"/>
    <property type="evidence" value="ECO:0007669"/>
    <property type="project" value="InterPro"/>
</dbReference>
<dbReference type="PRINTS" id="PR00715">
    <property type="entry name" value="MAN6PRECEPTR"/>
</dbReference>
<dbReference type="InterPro" id="IPR000296">
    <property type="entry name" value="Man-6-P_rcpt_cation_dep"/>
</dbReference>
<reference evidence="13" key="1">
    <citation type="submission" date="2022-08" db="UniProtKB">
        <authorList>
            <consortium name="EnsemblMetazoa"/>
        </authorList>
    </citation>
    <scope>IDENTIFICATION</scope>
    <source>
        <strain evidence="13">05x7-T-G4-1.051#20</strain>
    </source>
</reference>
<dbReference type="RefSeq" id="XP_065936217.1">
    <property type="nucleotide sequence ID" value="XM_066080145.1"/>
</dbReference>
<dbReference type="GO" id="GO:0019904">
    <property type="term" value="F:protein domain specific binding"/>
    <property type="evidence" value="ECO:0007669"/>
    <property type="project" value="InterPro"/>
</dbReference>
<sequence length="277" mass="31444">MNYVDIFWAFLVLLMYLVDVSQSDCKFPRHGPKVSDKDLQRRIQPLVGKTYFGTDRTNSYKYFFGVCTLASNLDRIKALNMPYGMVQETQNDETKKFYGIGQYTNSTIIQGRDWVILEYLDGQPYGSHCGSEPRRARVMFNCDSSVAIGDEQLVIYEEENNKTQECFYLFEMKTSVVCPTSSSTPGLSIGSILVIVFVCVLSLYLILGCAYMRFVLHAKGKEQCPNYSFWQDFGNLQADGCDLVCRSKTSSGSRSYKGIGDDQLEGEEDKDDHLLPM</sequence>
<dbReference type="EnsemblMetazoa" id="G23407.2">
    <property type="protein sequence ID" value="G23407.2:cds"/>
    <property type="gene ID" value="G23407"/>
</dbReference>
<comment type="subcellular location">
    <subcellularLocation>
        <location evidence="1">Endomembrane system</location>
    </subcellularLocation>
</comment>
<feature type="chain" id="PRO_5036444419" description="MRH domain-containing protein" evidence="11">
    <location>
        <begin position="24"/>
        <end position="277"/>
    </location>
</feature>
<feature type="region of interest" description="Disordered" evidence="9">
    <location>
        <begin position="248"/>
        <end position="277"/>
    </location>
</feature>
<keyword evidence="2" id="KW-0813">Transport</keyword>
<evidence type="ECO:0000256" key="6">
    <source>
        <dbReference type="ARBA" id="ARBA00023136"/>
    </source>
</evidence>
<keyword evidence="8" id="KW-0325">Glycoprotein</keyword>
<dbReference type="Gene3D" id="2.70.130.10">
    <property type="entry name" value="Mannose-6-phosphate receptor binding domain"/>
    <property type="match status" value="1"/>
</dbReference>
<dbReference type="InterPro" id="IPR028927">
    <property type="entry name" value="Man-6-P_rcpt"/>
</dbReference>
<feature type="transmembrane region" description="Helical" evidence="10">
    <location>
        <begin position="187"/>
        <end position="211"/>
    </location>
</feature>
<evidence type="ECO:0000313" key="14">
    <source>
        <dbReference type="Proteomes" id="UP000005408"/>
    </source>
</evidence>
<dbReference type="PROSITE" id="PS51914">
    <property type="entry name" value="MRH"/>
    <property type="match status" value="1"/>
</dbReference>
<dbReference type="AlphaFoldDB" id="A0A8W8KFQ9"/>
<organism evidence="13 14">
    <name type="scientific">Magallana gigas</name>
    <name type="common">Pacific oyster</name>
    <name type="synonym">Crassostrea gigas</name>
    <dbReference type="NCBI Taxonomy" id="29159"/>
    <lineage>
        <taxon>Eukaryota</taxon>
        <taxon>Metazoa</taxon>
        <taxon>Spiralia</taxon>
        <taxon>Lophotrochozoa</taxon>
        <taxon>Mollusca</taxon>
        <taxon>Bivalvia</taxon>
        <taxon>Autobranchia</taxon>
        <taxon>Pteriomorphia</taxon>
        <taxon>Ostreida</taxon>
        <taxon>Ostreoidea</taxon>
        <taxon>Ostreidae</taxon>
        <taxon>Magallana</taxon>
    </lineage>
</organism>
<evidence type="ECO:0000256" key="4">
    <source>
        <dbReference type="ARBA" id="ARBA00022729"/>
    </source>
</evidence>
<evidence type="ECO:0000256" key="10">
    <source>
        <dbReference type="SAM" id="Phobius"/>
    </source>
</evidence>
<evidence type="ECO:0000256" key="8">
    <source>
        <dbReference type="ARBA" id="ARBA00023180"/>
    </source>
</evidence>
<dbReference type="InterPro" id="IPR009011">
    <property type="entry name" value="Man6P_isomerase_rcpt-bd_dom_sf"/>
</dbReference>
<keyword evidence="4 11" id="KW-0732">Signal</keyword>
<dbReference type="Pfam" id="PF02157">
    <property type="entry name" value="Man-6-P_recep"/>
    <property type="match status" value="1"/>
</dbReference>
<dbReference type="GeneID" id="105318065"/>
<evidence type="ECO:0000313" key="13">
    <source>
        <dbReference type="EnsemblMetazoa" id="G23407.2:cds"/>
    </source>
</evidence>
<accession>A0A8W8KFQ9</accession>
<protein>
    <recommendedName>
        <fullName evidence="12">MRH domain-containing protein</fullName>
    </recommendedName>
</protein>
<evidence type="ECO:0000256" key="7">
    <source>
        <dbReference type="ARBA" id="ARBA00023157"/>
    </source>
</evidence>
<evidence type="ECO:0000256" key="5">
    <source>
        <dbReference type="ARBA" id="ARBA00022989"/>
    </source>
</evidence>
<dbReference type="InterPro" id="IPR044865">
    <property type="entry name" value="MRH_dom"/>
</dbReference>
<dbReference type="PANTHER" id="PTHR15071:SF29">
    <property type="entry name" value="CATION-DEPENDENT MANNOSE-6-PHOSPHATE RECEPTOR"/>
    <property type="match status" value="1"/>
</dbReference>
<evidence type="ECO:0000256" key="3">
    <source>
        <dbReference type="ARBA" id="ARBA00022692"/>
    </source>
</evidence>
<evidence type="ECO:0000256" key="11">
    <source>
        <dbReference type="SAM" id="SignalP"/>
    </source>
</evidence>
<proteinExistence type="predicted"/>
<dbReference type="PANTHER" id="PTHR15071">
    <property type="entry name" value="MANNOSE-6-PHOSPHATE RECEPTOR FAMILY MEMBER"/>
    <property type="match status" value="1"/>
</dbReference>
<keyword evidence="5 10" id="KW-1133">Transmembrane helix</keyword>
<keyword evidence="6 10" id="KW-0472">Membrane</keyword>
<keyword evidence="7" id="KW-1015">Disulfide bond</keyword>
<evidence type="ECO:0000256" key="2">
    <source>
        <dbReference type="ARBA" id="ARBA00022448"/>
    </source>
</evidence>
<keyword evidence="3 10" id="KW-0812">Transmembrane</keyword>
<evidence type="ECO:0000256" key="9">
    <source>
        <dbReference type="SAM" id="MobiDB-lite"/>
    </source>
</evidence>
<dbReference type="SUPFAM" id="SSF50911">
    <property type="entry name" value="Mannose 6-phosphate receptor domain"/>
    <property type="match status" value="1"/>
</dbReference>